<dbReference type="InterPro" id="IPR003594">
    <property type="entry name" value="HATPase_dom"/>
</dbReference>
<feature type="domain" description="Histidine kinase" evidence="10">
    <location>
        <begin position="272"/>
        <end position="493"/>
    </location>
</feature>
<dbReference type="FunFam" id="1.10.287.130:FF:000001">
    <property type="entry name" value="Two-component sensor histidine kinase"/>
    <property type="match status" value="1"/>
</dbReference>
<dbReference type="EC" id="2.7.13.3" evidence="3"/>
<dbReference type="STRING" id="645990.SAMN00120144_3820"/>
<dbReference type="CDD" id="cd00082">
    <property type="entry name" value="HisKA"/>
    <property type="match status" value="1"/>
</dbReference>
<dbReference type="Gene3D" id="6.10.340.10">
    <property type="match status" value="1"/>
</dbReference>
<keyword evidence="9" id="KW-1133">Transmembrane helix</keyword>
<evidence type="ECO:0000313" key="13">
    <source>
        <dbReference type="Proteomes" id="UP000192266"/>
    </source>
</evidence>
<dbReference type="InterPro" id="IPR003660">
    <property type="entry name" value="HAMP_dom"/>
</dbReference>
<dbReference type="GO" id="GO:0016020">
    <property type="term" value="C:membrane"/>
    <property type="evidence" value="ECO:0007669"/>
    <property type="project" value="UniProtKB-SubCell"/>
</dbReference>
<dbReference type="PROSITE" id="PS50885">
    <property type="entry name" value="HAMP"/>
    <property type="match status" value="1"/>
</dbReference>
<dbReference type="InterPro" id="IPR050736">
    <property type="entry name" value="Sensor_HK_Regulatory"/>
</dbReference>
<evidence type="ECO:0000256" key="5">
    <source>
        <dbReference type="ARBA" id="ARBA00022679"/>
    </source>
</evidence>
<keyword evidence="8 9" id="KW-0472">Membrane</keyword>
<dbReference type="Gene3D" id="3.30.565.10">
    <property type="entry name" value="Histidine kinase-like ATPase, C-terminal domain"/>
    <property type="match status" value="1"/>
</dbReference>
<dbReference type="SMART" id="SM00304">
    <property type="entry name" value="HAMP"/>
    <property type="match status" value="1"/>
</dbReference>
<dbReference type="Gene3D" id="1.10.287.130">
    <property type="match status" value="1"/>
</dbReference>
<dbReference type="OrthoDB" id="9813151at2"/>
<feature type="domain" description="HAMP" evidence="11">
    <location>
        <begin position="204"/>
        <end position="257"/>
    </location>
</feature>
<dbReference type="PROSITE" id="PS50109">
    <property type="entry name" value="HIS_KIN"/>
    <property type="match status" value="1"/>
</dbReference>
<dbReference type="FunFam" id="3.30.565.10:FF:000006">
    <property type="entry name" value="Sensor histidine kinase WalK"/>
    <property type="match status" value="1"/>
</dbReference>
<dbReference type="Proteomes" id="UP000192266">
    <property type="component" value="Unassembled WGS sequence"/>
</dbReference>
<dbReference type="InterPro" id="IPR004358">
    <property type="entry name" value="Sig_transdc_His_kin-like_C"/>
</dbReference>
<evidence type="ECO:0000256" key="9">
    <source>
        <dbReference type="SAM" id="Phobius"/>
    </source>
</evidence>
<dbReference type="InterPro" id="IPR036890">
    <property type="entry name" value="HATPase_C_sf"/>
</dbReference>
<dbReference type="SMART" id="SM00387">
    <property type="entry name" value="HATPase_c"/>
    <property type="match status" value="1"/>
</dbReference>
<keyword evidence="5" id="KW-0808">Transferase</keyword>
<dbReference type="SUPFAM" id="SSF47384">
    <property type="entry name" value="Homodimeric domain of signal transducing histidine kinase"/>
    <property type="match status" value="1"/>
</dbReference>
<dbReference type="Gene3D" id="3.30.450.20">
    <property type="entry name" value="PAS domain"/>
    <property type="match status" value="1"/>
</dbReference>
<dbReference type="InterPro" id="IPR036097">
    <property type="entry name" value="HisK_dim/P_sf"/>
</dbReference>
<evidence type="ECO:0000259" key="10">
    <source>
        <dbReference type="PROSITE" id="PS50109"/>
    </source>
</evidence>
<dbReference type="GO" id="GO:0000155">
    <property type="term" value="F:phosphorelay sensor kinase activity"/>
    <property type="evidence" value="ECO:0007669"/>
    <property type="project" value="InterPro"/>
</dbReference>
<feature type="transmembrane region" description="Helical" evidence="9">
    <location>
        <begin position="183"/>
        <end position="206"/>
    </location>
</feature>
<evidence type="ECO:0000256" key="1">
    <source>
        <dbReference type="ARBA" id="ARBA00000085"/>
    </source>
</evidence>
<evidence type="ECO:0000256" key="4">
    <source>
        <dbReference type="ARBA" id="ARBA00022553"/>
    </source>
</evidence>
<dbReference type="SUPFAM" id="SSF55874">
    <property type="entry name" value="ATPase domain of HSP90 chaperone/DNA topoisomerase II/histidine kinase"/>
    <property type="match status" value="1"/>
</dbReference>
<dbReference type="SUPFAM" id="SSF158472">
    <property type="entry name" value="HAMP domain-like"/>
    <property type="match status" value="1"/>
</dbReference>
<dbReference type="SMART" id="SM00388">
    <property type="entry name" value="HisKA"/>
    <property type="match status" value="1"/>
</dbReference>
<proteinExistence type="predicted"/>
<comment type="catalytic activity">
    <reaction evidence="1">
        <text>ATP + protein L-histidine = ADP + protein N-phospho-L-histidine.</text>
        <dbReference type="EC" id="2.7.13.3"/>
    </reaction>
</comment>
<dbReference type="Pfam" id="PF00512">
    <property type="entry name" value="HisKA"/>
    <property type="match status" value="1"/>
</dbReference>
<keyword evidence="9" id="KW-0812">Transmembrane</keyword>
<evidence type="ECO:0000256" key="6">
    <source>
        <dbReference type="ARBA" id="ARBA00022777"/>
    </source>
</evidence>
<keyword evidence="7" id="KW-0902">Two-component regulatory system</keyword>
<keyword evidence="4" id="KW-0597">Phosphoprotein</keyword>
<dbReference type="PRINTS" id="PR00344">
    <property type="entry name" value="BCTRLSENSOR"/>
</dbReference>
<comment type="subcellular location">
    <subcellularLocation>
        <location evidence="2">Membrane</location>
    </subcellularLocation>
</comment>
<keyword evidence="6 12" id="KW-0418">Kinase</keyword>
<name>A0A1W1VZ06_9BACT</name>
<dbReference type="InterPro" id="IPR003661">
    <property type="entry name" value="HisK_dim/P_dom"/>
</dbReference>
<dbReference type="RefSeq" id="WP_084446930.1">
    <property type="nucleotide sequence ID" value="NZ_FWWW01000085.1"/>
</dbReference>
<evidence type="ECO:0000256" key="2">
    <source>
        <dbReference type="ARBA" id="ARBA00004370"/>
    </source>
</evidence>
<dbReference type="CDD" id="cd06225">
    <property type="entry name" value="HAMP"/>
    <property type="match status" value="1"/>
</dbReference>
<dbReference type="Pfam" id="PF00672">
    <property type="entry name" value="HAMP"/>
    <property type="match status" value="1"/>
</dbReference>
<gene>
    <name evidence="12" type="ORF">SAMN00120144_3820</name>
</gene>
<reference evidence="12 13" key="1">
    <citation type="submission" date="2017-04" db="EMBL/GenBank/DDBJ databases">
        <authorList>
            <person name="Afonso C.L."/>
            <person name="Miller P.J."/>
            <person name="Scott M.A."/>
            <person name="Spackman E."/>
            <person name="Goraichik I."/>
            <person name="Dimitrov K.M."/>
            <person name="Suarez D.L."/>
            <person name="Swayne D.E."/>
        </authorList>
    </citation>
    <scope>NUCLEOTIDE SEQUENCE [LARGE SCALE GENOMIC DNA]</scope>
    <source>
        <strain evidence="12 13">DSM 11622</strain>
    </source>
</reference>
<evidence type="ECO:0000313" key="12">
    <source>
        <dbReference type="EMBL" id="SMB98599.1"/>
    </source>
</evidence>
<dbReference type="CDD" id="cd00075">
    <property type="entry name" value="HATPase"/>
    <property type="match status" value="1"/>
</dbReference>
<feature type="transmembrane region" description="Helical" evidence="9">
    <location>
        <begin position="12"/>
        <end position="32"/>
    </location>
</feature>
<keyword evidence="13" id="KW-1185">Reference proteome</keyword>
<dbReference type="EMBL" id="FWWW01000085">
    <property type="protein sequence ID" value="SMB98599.1"/>
    <property type="molecule type" value="Genomic_DNA"/>
</dbReference>
<protein>
    <recommendedName>
        <fullName evidence="3">histidine kinase</fullName>
        <ecNumber evidence="3">2.7.13.3</ecNumber>
    </recommendedName>
</protein>
<evidence type="ECO:0000256" key="7">
    <source>
        <dbReference type="ARBA" id="ARBA00023012"/>
    </source>
</evidence>
<organism evidence="12 13">
    <name type="scientific">Hymenobacter roseosalivarius DSM 11622</name>
    <dbReference type="NCBI Taxonomy" id="645990"/>
    <lineage>
        <taxon>Bacteria</taxon>
        <taxon>Pseudomonadati</taxon>
        <taxon>Bacteroidota</taxon>
        <taxon>Cytophagia</taxon>
        <taxon>Cytophagales</taxon>
        <taxon>Hymenobacteraceae</taxon>
        <taxon>Hymenobacter</taxon>
    </lineage>
</organism>
<accession>A0A1W1VZ06</accession>
<evidence type="ECO:0000256" key="3">
    <source>
        <dbReference type="ARBA" id="ARBA00012438"/>
    </source>
</evidence>
<dbReference type="PANTHER" id="PTHR43711">
    <property type="entry name" value="TWO-COMPONENT HISTIDINE KINASE"/>
    <property type="match status" value="1"/>
</dbReference>
<dbReference type="Pfam" id="PF02518">
    <property type="entry name" value="HATPase_c"/>
    <property type="match status" value="1"/>
</dbReference>
<evidence type="ECO:0000256" key="8">
    <source>
        <dbReference type="ARBA" id="ARBA00023136"/>
    </source>
</evidence>
<dbReference type="PANTHER" id="PTHR43711:SF1">
    <property type="entry name" value="HISTIDINE KINASE 1"/>
    <property type="match status" value="1"/>
</dbReference>
<dbReference type="InterPro" id="IPR005467">
    <property type="entry name" value="His_kinase_dom"/>
</dbReference>
<evidence type="ECO:0000259" key="11">
    <source>
        <dbReference type="PROSITE" id="PS50885"/>
    </source>
</evidence>
<sequence length="497" mass="54278">MQWRPRSLQGQLSLLFVVLLLGVSAVYVLLLAQSTEQYLAENLQQRNRTLAASVAQVLALDSATNEIPQEALRQTFDAAMTINPNIKLYIIGLDGQILTSSAEPNEVKINLVSLRPVRALLAGTAPLPILGADPRNPAVERPFSAAPLYNRDGRLHGFLYITLGGGHQADELASLRQSYSMGVLLRTLAVAGGAVLLLGLVLISFLTKNLDRLAAAVRRLQRGDYTARVAGIRPGDELSELAEAFNEMAARTEQAVAALQSNDELRRELLANISHDLRTPLASIEGYTETILLKEHLLTETERQTYLHTILKNTQSLKRLVSELFELSKLEARQTVPRPEPFSVTELVQDVLLKLAPESQARAIRLQASYAPHVPFVCADVALIERVLQNLLDNALRYTPPGGQVEVVVAAPDAEQRIPLLVRDTGRGIAPHDLPHVFDRFYRSDQVREKAEGGLGLGLAIARKIVALHESDLTVTSAEGAGTCFSFSLPMYAPSGP</sequence>
<dbReference type="AlphaFoldDB" id="A0A1W1VZ06"/>